<sequence length="408" mass="46846">MEPISDISYKLFTLVKDRDKLINSTQLHNPIVLNTFKEVGEAWLKNSINETHKLMIHSVVDYIHEQLHIGHWSSVPLLTKKAFYASSFLKAVVLLQLDNSAETLREALKCLDLGILLGAPIESDNELLTDAAKCINEKLRVIDVNEIVTERNQKRKRDLNCPKFDVLNGVEVVSRSLPTLELFMKEFYNCQVPVKIQDSINHWPAIHKWPDVTYILGIAGNRTVPIEIGSQYSDENWSQKLMPLSEFVKTYYLGDCDTIGYLAQHNLLDQIPELKNDICIPEYCVTSRDGCDEEATLEINAWFGPKGTISSLHFDPKDNLLAQVYGTKLVILFSPQDTQYLYTHSDQMLCNTSQVNPIKPDLEQFPEFTKAKMMKCLLEAGEMLYIPPKWWHYVVALEKSFSVNFWWT</sequence>
<dbReference type="EMBL" id="CM043015">
    <property type="protein sequence ID" value="KAI4471523.1"/>
    <property type="molecule type" value="Genomic_DNA"/>
</dbReference>
<accession>A0ACB9TXR1</accession>
<name>A0ACB9TXR1_HOLOL</name>
<gene>
    <name evidence="1" type="ORF">MML48_1g01602</name>
</gene>
<evidence type="ECO:0000313" key="1">
    <source>
        <dbReference type="EMBL" id="KAI4471523.1"/>
    </source>
</evidence>
<organism evidence="1 2">
    <name type="scientific">Holotrichia oblita</name>
    <name type="common">Chafer beetle</name>
    <dbReference type="NCBI Taxonomy" id="644536"/>
    <lineage>
        <taxon>Eukaryota</taxon>
        <taxon>Metazoa</taxon>
        <taxon>Ecdysozoa</taxon>
        <taxon>Arthropoda</taxon>
        <taxon>Hexapoda</taxon>
        <taxon>Insecta</taxon>
        <taxon>Pterygota</taxon>
        <taxon>Neoptera</taxon>
        <taxon>Endopterygota</taxon>
        <taxon>Coleoptera</taxon>
        <taxon>Polyphaga</taxon>
        <taxon>Scarabaeiformia</taxon>
        <taxon>Scarabaeidae</taxon>
        <taxon>Melolonthinae</taxon>
        <taxon>Holotrichia</taxon>
    </lineage>
</organism>
<keyword evidence="2" id="KW-1185">Reference proteome</keyword>
<comment type="caution">
    <text evidence="1">The sequence shown here is derived from an EMBL/GenBank/DDBJ whole genome shotgun (WGS) entry which is preliminary data.</text>
</comment>
<proteinExistence type="predicted"/>
<reference evidence="1" key="1">
    <citation type="submission" date="2022-04" db="EMBL/GenBank/DDBJ databases">
        <title>Chromosome-scale genome assembly of Holotrichia oblita Faldermann.</title>
        <authorList>
            <person name="Rongchong L."/>
        </authorList>
    </citation>
    <scope>NUCLEOTIDE SEQUENCE</scope>
    <source>
        <strain evidence="1">81SQS9</strain>
    </source>
</reference>
<evidence type="ECO:0000313" key="2">
    <source>
        <dbReference type="Proteomes" id="UP001056778"/>
    </source>
</evidence>
<dbReference type="Proteomes" id="UP001056778">
    <property type="component" value="Chromosome 1"/>
</dbReference>
<protein>
    <submittedName>
        <fullName evidence="1">Hypoxia-inducible factor 1 alpha inhibitor-related</fullName>
    </submittedName>
</protein>